<protein>
    <recommendedName>
        <fullName evidence="3">Leucine-rich repeat domain-containing protein</fullName>
    </recommendedName>
</protein>
<dbReference type="Gene3D" id="3.80.10.10">
    <property type="entry name" value="Ribonuclease Inhibitor"/>
    <property type="match status" value="1"/>
</dbReference>
<organism evidence="1 2">
    <name type="scientific">Tritrichomonas musculus</name>
    <dbReference type="NCBI Taxonomy" id="1915356"/>
    <lineage>
        <taxon>Eukaryota</taxon>
        <taxon>Metamonada</taxon>
        <taxon>Parabasalia</taxon>
        <taxon>Tritrichomonadida</taxon>
        <taxon>Tritrichomonadidae</taxon>
        <taxon>Tritrichomonas</taxon>
    </lineage>
</organism>
<dbReference type="EMBL" id="JAPFFF010000002">
    <property type="protein sequence ID" value="KAK8896570.1"/>
    <property type="molecule type" value="Genomic_DNA"/>
</dbReference>
<dbReference type="Proteomes" id="UP001470230">
    <property type="component" value="Unassembled WGS sequence"/>
</dbReference>
<dbReference type="InterPro" id="IPR032675">
    <property type="entry name" value="LRR_dom_sf"/>
</dbReference>
<accession>A0ABR2L2V1</accession>
<sequence>MDEVYIPSKVSKIYENAFAGCRYLTKVEIPKNSNLQTIGEHAFYRTKINVIFIPPKVSEISNFTFYLCSNFQKIEISTNSNLQVIEPLAFADSKVLKIL</sequence>
<name>A0ABR2L2V1_9EUKA</name>
<dbReference type="InterPro" id="IPR026906">
    <property type="entry name" value="LRR_5"/>
</dbReference>
<proteinExistence type="predicted"/>
<dbReference type="Pfam" id="PF13306">
    <property type="entry name" value="LRR_5"/>
    <property type="match status" value="1"/>
</dbReference>
<keyword evidence="2" id="KW-1185">Reference proteome</keyword>
<evidence type="ECO:0000313" key="2">
    <source>
        <dbReference type="Proteomes" id="UP001470230"/>
    </source>
</evidence>
<reference evidence="1 2" key="1">
    <citation type="submission" date="2024-04" db="EMBL/GenBank/DDBJ databases">
        <title>Tritrichomonas musculus Genome.</title>
        <authorList>
            <person name="Alves-Ferreira E."/>
            <person name="Grigg M."/>
            <person name="Lorenzi H."/>
            <person name="Galac M."/>
        </authorList>
    </citation>
    <scope>NUCLEOTIDE SEQUENCE [LARGE SCALE GENOMIC DNA]</scope>
    <source>
        <strain evidence="1 2">EAF2021</strain>
    </source>
</reference>
<evidence type="ECO:0008006" key="3">
    <source>
        <dbReference type="Google" id="ProtNLM"/>
    </source>
</evidence>
<gene>
    <name evidence="1" type="ORF">M9Y10_014478</name>
</gene>
<dbReference type="SUPFAM" id="SSF52058">
    <property type="entry name" value="L domain-like"/>
    <property type="match status" value="1"/>
</dbReference>
<evidence type="ECO:0000313" key="1">
    <source>
        <dbReference type="EMBL" id="KAK8896570.1"/>
    </source>
</evidence>
<comment type="caution">
    <text evidence="1">The sequence shown here is derived from an EMBL/GenBank/DDBJ whole genome shotgun (WGS) entry which is preliminary data.</text>
</comment>